<feature type="transmembrane region" description="Helical" evidence="8">
    <location>
        <begin position="32"/>
        <end position="50"/>
    </location>
</feature>
<evidence type="ECO:0000256" key="4">
    <source>
        <dbReference type="ARBA" id="ARBA00022475"/>
    </source>
</evidence>
<evidence type="ECO:0000256" key="5">
    <source>
        <dbReference type="ARBA" id="ARBA00022692"/>
    </source>
</evidence>
<evidence type="ECO:0000256" key="2">
    <source>
        <dbReference type="ARBA" id="ARBA00009773"/>
    </source>
</evidence>
<keyword evidence="6 8" id="KW-1133">Transmembrane helix</keyword>
<evidence type="ECO:0008006" key="11">
    <source>
        <dbReference type="Google" id="ProtNLM"/>
    </source>
</evidence>
<evidence type="ECO:0000256" key="6">
    <source>
        <dbReference type="ARBA" id="ARBA00022989"/>
    </source>
</evidence>
<keyword evidence="3" id="KW-0813">Transport</keyword>
<sequence>MESKSLVISTKTVILAFAVIALGWVLYSVFSVILYIFIAIIIALGLEPFVEFLIKKKIPRGVAVLVVFLIFVTLVFTIAGFALVPMVSETQNLVEKFPALLESLAKYPQFSWVSSTANDFVISSLPVTSKSVINVTMGAFSGFLSVTSILIFTLYLLADFNNVREYIAALMPKKYRATLVKIVSKIEKQLGSWIRGELVLMTVVGVFTFVGLNLIGMGYALPLALIAGTLEIIPTIGPIISSVPAAIVGFSVSPSLGLLTLGVYVLVQQLENNLFVPKIMQKAVGFNPLVTLIAVLVGGKLFGFVGMLFAVPVVLILQTIIEAVVEE</sequence>
<keyword evidence="5 8" id="KW-0812">Transmembrane</keyword>
<accession>A0A2H0XDM1</accession>
<protein>
    <recommendedName>
        <fullName evidence="11">AI-2E family transporter</fullName>
    </recommendedName>
</protein>
<evidence type="ECO:0000256" key="8">
    <source>
        <dbReference type="SAM" id="Phobius"/>
    </source>
</evidence>
<gene>
    <name evidence="9" type="ORF">COT49_02245</name>
</gene>
<feature type="transmembrane region" description="Helical" evidence="8">
    <location>
        <begin position="62"/>
        <end position="84"/>
    </location>
</feature>
<evidence type="ECO:0000256" key="3">
    <source>
        <dbReference type="ARBA" id="ARBA00022448"/>
    </source>
</evidence>
<evidence type="ECO:0000313" key="10">
    <source>
        <dbReference type="Proteomes" id="UP000230340"/>
    </source>
</evidence>
<feature type="transmembrane region" description="Helical" evidence="8">
    <location>
        <begin position="132"/>
        <end position="157"/>
    </location>
</feature>
<evidence type="ECO:0000313" key="9">
    <source>
        <dbReference type="EMBL" id="PIS23040.1"/>
    </source>
</evidence>
<comment type="caution">
    <text evidence="9">The sequence shown here is derived from an EMBL/GenBank/DDBJ whole genome shotgun (WGS) entry which is preliminary data.</text>
</comment>
<dbReference type="GO" id="GO:0005886">
    <property type="term" value="C:plasma membrane"/>
    <property type="evidence" value="ECO:0007669"/>
    <property type="project" value="UniProtKB-SubCell"/>
</dbReference>
<feature type="transmembrane region" description="Helical" evidence="8">
    <location>
        <begin position="198"/>
        <end position="225"/>
    </location>
</feature>
<organism evidence="9 10">
    <name type="scientific">candidate division WWE3 bacterium CG08_land_8_20_14_0_20_40_13</name>
    <dbReference type="NCBI Taxonomy" id="1975084"/>
    <lineage>
        <taxon>Bacteria</taxon>
        <taxon>Katanobacteria</taxon>
    </lineage>
</organism>
<proteinExistence type="inferred from homology"/>
<comment type="subcellular location">
    <subcellularLocation>
        <location evidence="1">Cell membrane</location>
        <topology evidence="1">Multi-pass membrane protein</topology>
    </subcellularLocation>
</comment>
<dbReference type="InterPro" id="IPR002549">
    <property type="entry name" value="AI-2E-like"/>
</dbReference>
<feature type="transmembrane region" description="Helical" evidence="8">
    <location>
        <begin position="7"/>
        <end position="26"/>
    </location>
</feature>
<keyword evidence="7 8" id="KW-0472">Membrane</keyword>
<comment type="similarity">
    <text evidence="2">Belongs to the autoinducer-2 exporter (AI-2E) (TC 2.A.86) family.</text>
</comment>
<dbReference type="PANTHER" id="PTHR21716">
    <property type="entry name" value="TRANSMEMBRANE PROTEIN"/>
    <property type="match status" value="1"/>
</dbReference>
<name>A0A2H0XDM1_UNCKA</name>
<keyword evidence="4" id="KW-1003">Cell membrane</keyword>
<reference evidence="10" key="1">
    <citation type="submission" date="2017-09" db="EMBL/GenBank/DDBJ databases">
        <title>Depth-based differentiation of microbial function through sediment-hosted aquifers and enrichment of novel symbionts in the deep terrestrial subsurface.</title>
        <authorList>
            <person name="Probst A.J."/>
            <person name="Ladd B."/>
            <person name="Jarett J.K."/>
            <person name="Geller-Mcgrath D.E."/>
            <person name="Sieber C.M.K."/>
            <person name="Emerson J.B."/>
            <person name="Anantharaman K."/>
            <person name="Thomas B.C."/>
            <person name="Malmstrom R."/>
            <person name="Stieglmeier M."/>
            <person name="Klingl A."/>
            <person name="Woyke T."/>
            <person name="Ryan C.M."/>
            <person name="Banfield J.F."/>
        </authorList>
    </citation>
    <scope>NUCLEOTIDE SEQUENCE [LARGE SCALE GENOMIC DNA]</scope>
</reference>
<evidence type="ECO:0000256" key="1">
    <source>
        <dbReference type="ARBA" id="ARBA00004651"/>
    </source>
</evidence>
<dbReference type="PANTHER" id="PTHR21716:SF53">
    <property type="entry name" value="PERMEASE PERM-RELATED"/>
    <property type="match status" value="1"/>
</dbReference>
<dbReference type="AlphaFoldDB" id="A0A2H0XDM1"/>
<dbReference type="Pfam" id="PF01594">
    <property type="entry name" value="AI-2E_transport"/>
    <property type="match status" value="1"/>
</dbReference>
<dbReference type="GO" id="GO:0055085">
    <property type="term" value="P:transmembrane transport"/>
    <property type="evidence" value="ECO:0007669"/>
    <property type="project" value="TreeGrafter"/>
</dbReference>
<dbReference type="EMBL" id="PEYT01000020">
    <property type="protein sequence ID" value="PIS23040.1"/>
    <property type="molecule type" value="Genomic_DNA"/>
</dbReference>
<feature type="transmembrane region" description="Helical" evidence="8">
    <location>
        <begin position="245"/>
        <end position="267"/>
    </location>
</feature>
<evidence type="ECO:0000256" key="7">
    <source>
        <dbReference type="ARBA" id="ARBA00023136"/>
    </source>
</evidence>
<dbReference type="Proteomes" id="UP000230340">
    <property type="component" value="Unassembled WGS sequence"/>
</dbReference>